<keyword evidence="4 13" id="KW-0863">Zinc-finger</keyword>
<dbReference type="Pfam" id="PF05362">
    <property type="entry name" value="Lon_C"/>
    <property type="match status" value="1"/>
</dbReference>
<evidence type="ECO:0000259" key="14">
    <source>
        <dbReference type="PROSITE" id="PS50162"/>
    </source>
</evidence>
<dbReference type="Pfam" id="PF18073">
    <property type="entry name" value="Zn_ribbon_LapB"/>
    <property type="match status" value="1"/>
</dbReference>
<comment type="function">
    <text evidence="13">DNA-dependent ATPase involved in processing of recombination intermediates, plays a role in repairing DNA breaks. Stimulates the branch migration of RecA-mediated strand transfer reactions, allowing the 3' invading strand to extend heteroduplex DNA faster. Binds ssDNA in the presence of ADP but not other nucleotides, has ATPase activity that is stimulated by ssDNA and various branched DNA structures, but inhibited by SSB. Does not have RecA's homology-searching function.</text>
</comment>
<keyword evidence="3 11" id="KW-0227">DNA damage</keyword>
<evidence type="ECO:0000256" key="8">
    <source>
        <dbReference type="ARBA" id="ARBA00023016"/>
    </source>
</evidence>
<keyword evidence="5" id="KW-0378">Hydrolase</keyword>
<protein>
    <recommendedName>
        <fullName evidence="11 12">DNA repair protein RadA</fullName>
    </recommendedName>
</protein>
<keyword evidence="6 13" id="KW-0862">Zinc</keyword>
<dbReference type="InterPro" id="IPR027417">
    <property type="entry name" value="P-loop_NTPase"/>
</dbReference>
<reference evidence="16" key="1">
    <citation type="submission" date="2015-07" db="EMBL/GenBank/DDBJ databases">
        <title>Complete Genome of Thermincola ferriacetica strain Z-0001T.</title>
        <authorList>
            <person name="Lusk B."/>
            <person name="Badalamenti J.P."/>
            <person name="Parameswaran P."/>
            <person name="Bond D.R."/>
            <person name="Torres C.I."/>
        </authorList>
    </citation>
    <scope>NUCLEOTIDE SEQUENCE [LARGE SCALE GENOMIC DNA]</scope>
    <source>
        <strain evidence="16">Z-0001</strain>
    </source>
</reference>
<dbReference type="AlphaFoldDB" id="A0A0L6VZA9"/>
<evidence type="ECO:0000256" key="12">
    <source>
        <dbReference type="NCBIfam" id="TIGR00416"/>
    </source>
</evidence>
<evidence type="ECO:0000256" key="13">
    <source>
        <dbReference type="RuleBase" id="RU003555"/>
    </source>
</evidence>
<dbReference type="CDD" id="cd01121">
    <property type="entry name" value="RadA_SMS_N"/>
    <property type="match status" value="1"/>
</dbReference>
<evidence type="ECO:0000256" key="6">
    <source>
        <dbReference type="ARBA" id="ARBA00022833"/>
    </source>
</evidence>
<dbReference type="GO" id="GO:0003684">
    <property type="term" value="F:damaged DNA binding"/>
    <property type="evidence" value="ECO:0007669"/>
    <property type="project" value="InterPro"/>
</dbReference>
<evidence type="ECO:0000256" key="5">
    <source>
        <dbReference type="ARBA" id="ARBA00022801"/>
    </source>
</evidence>
<dbReference type="SMART" id="SM00382">
    <property type="entry name" value="AAA"/>
    <property type="match status" value="1"/>
</dbReference>
<feature type="region of interest" description="Lon-protease-like" evidence="11">
    <location>
        <begin position="351"/>
        <end position="456"/>
    </location>
</feature>
<dbReference type="GO" id="GO:0005829">
    <property type="term" value="C:cytosol"/>
    <property type="evidence" value="ECO:0007669"/>
    <property type="project" value="TreeGrafter"/>
</dbReference>
<dbReference type="InterPro" id="IPR014721">
    <property type="entry name" value="Ribsml_uS5_D2-typ_fold_subgr"/>
</dbReference>
<evidence type="ECO:0000256" key="9">
    <source>
        <dbReference type="ARBA" id="ARBA00023125"/>
    </source>
</evidence>
<dbReference type="GO" id="GO:0000725">
    <property type="term" value="P:recombinational repair"/>
    <property type="evidence" value="ECO:0007669"/>
    <property type="project" value="UniProtKB-UniRule"/>
</dbReference>
<proteinExistence type="inferred from homology"/>
<dbReference type="GO" id="GO:0004176">
    <property type="term" value="F:ATP-dependent peptidase activity"/>
    <property type="evidence" value="ECO:0007669"/>
    <property type="project" value="InterPro"/>
</dbReference>
<sequence length="456" mass="48585">MSRVRVRFCCQECGFESLKWLGRCPSCESWNSFVEEPLPAKKGAAGSGNLQMSGQPVSINDVVTVEEIRYCTGIGELDRVLGGGIVRGSLILIGGDPGIGKSTLGLQAASAISIKTGRVLYVSGEESIHQTKLRALRLGAASPDLYIVSETSLEGILRHIEKLQPNLVVVDSIQTVFTEEVHAAPGGVSQVRECTAHLMRLAKSTGIPVFIVGHVTKEGYLAGPRVLEHMVDTVLYFEGDRHHNFRVLRAVKNRFGSTNEIGVFEMGEHGLVPVANPSEIFLAERTPGATGSVVIPAVEGTRPVLVEVQALVSPSNFAAPRRMTKGIDHNRVSLLAAVLEKRVGLHLANQDIFVNVVGGVKLDEPAIDLGLVAAIASSLKEVPVNPQTLVVGEVGLTGEVRAVGQLEKRVKEGAKLGFKHIIAPGGNKVQSLEVNGINIIPVKSVAEVMDIILGGD</sequence>
<dbReference type="RefSeq" id="WP_052218949.1">
    <property type="nucleotide sequence ID" value="NZ_LGTE01000030.1"/>
</dbReference>
<dbReference type="Gene3D" id="3.30.230.10">
    <property type="match status" value="1"/>
</dbReference>
<dbReference type="InterPro" id="IPR041166">
    <property type="entry name" value="Rubredoxin_2"/>
</dbReference>
<comment type="function">
    <text evidence="11">Plays a role in repairing double-strand DNA breaks, probably involving stabilizing or processing branched DNA or blocked replication forks.</text>
</comment>
<dbReference type="Gene3D" id="3.40.50.300">
    <property type="entry name" value="P-loop containing nucleotide triphosphate hydrolases"/>
    <property type="match status" value="1"/>
</dbReference>
<dbReference type="GO" id="GO:0004252">
    <property type="term" value="F:serine-type endopeptidase activity"/>
    <property type="evidence" value="ECO:0007669"/>
    <property type="project" value="InterPro"/>
</dbReference>
<dbReference type="FunFam" id="3.40.50.300:FF:000050">
    <property type="entry name" value="DNA repair protein RadA"/>
    <property type="match status" value="1"/>
</dbReference>
<comment type="similarity">
    <text evidence="11 13">Belongs to the RecA family. RadA subfamily.</text>
</comment>
<evidence type="ECO:0000313" key="16">
    <source>
        <dbReference type="Proteomes" id="UP000037175"/>
    </source>
</evidence>
<evidence type="ECO:0000256" key="2">
    <source>
        <dbReference type="ARBA" id="ARBA00022741"/>
    </source>
</evidence>
<dbReference type="GO" id="GO:0005524">
    <property type="term" value="F:ATP binding"/>
    <property type="evidence" value="ECO:0007669"/>
    <property type="project" value="UniProtKB-UniRule"/>
</dbReference>
<dbReference type="PROSITE" id="PS50162">
    <property type="entry name" value="RECA_2"/>
    <property type="match status" value="1"/>
</dbReference>
<organism evidence="15 16">
    <name type="scientific">Thermincola ferriacetica</name>
    <dbReference type="NCBI Taxonomy" id="281456"/>
    <lineage>
        <taxon>Bacteria</taxon>
        <taxon>Bacillati</taxon>
        <taxon>Bacillota</taxon>
        <taxon>Clostridia</taxon>
        <taxon>Eubacteriales</taxon>
        <taxon>Thermincolaceae</taxon>
        <taxon>Thermincola</taxon>
    </lineage>
</organism>
<evidence type="ECO:0000313" key="15">
    <source>
        <dbReference type="EMBL" id="KNZ68468.1"/>
    </source>
</evidence>
<dbReference type="GO" id="GO:0140664">
    <property type="term" value="F:ATP-dependent DNA damage sensor activity"/>
    <property type="evidence" value="ECO:0007669"/>
    <property type="project" value="InterPro"/>
</dbReference>
<name>A0A0L6VZA9_9FIRM</name>
<keyword evidence="8 11" id="KW-0346">Stress response</keyword>
<dbReference type="GO" id="GO:0008270">
    <property type="term" value="F:zinc ion binding"/>
    <property type="evidence" value="ECO:0007669"/>
    <property type="project" value="UniProtKB-KW"/>
</dbReference>
<dbReference type="SUPFAM" id="SSF52540">
    <property type="entry name" value="P-loop containing nucleoside triphosphate hydrolases"/>
    <property type="match status" value="1"/>
</dbReference>
<dbReference type="InterPro" id="IPR020588">
    <property type="entry name" value="RecA_ATP-bd"/>
</dbReference>
<evidence type="ECO:0000256" key="3">
    <source>
        <dbReference type="ARBA" id="ARBA00022763"/>
    </source>
</evidence>
<evidence type="ECO:0000256" key="11">
    <source>
        <dbReference type="HAMAP-Rule" id="MF_01498"/>
    </source>
</evidence>
<evidence type="ECO:0000256" key="7">
    <source>
        <dbReference type="ARBA" id="ARBA00022840"/>
    </source>
</evidence>
<gene>
    <name evidence="11" type="primary">radA</name>
    <name evidence="15" type="ORF">Tfer_2988</name>
</gene>
<dbReference type="PATRIC" id="fig|281456.6.peg.3125"/>
<evidence type="ECO:0000256" key="1">
    <source>
        <dbReference type="ARBA" id="ARBA00022723"/>
    </source>
</evidence>
<accession>A0A0L6VZA9</accession>
<dbReference type="EMBL" id="LGTE01000030">
    <property type="protein sequence ID" value="KNZ68468.1"/>
    <property type="molecule type" value="Genomic_DNA"/>
</dbReference>
<feature type="domain" description="RecA family profile 1" evidence="14">
    <location>
        <begin position="66"/>
        <end position="215"/>
    </location>
</feature>
<dbReference type="Proteomes" id="UP000037175">
    <property type="component" value="Unassembled WGS sequence"/>
</dbReference>
<feature type="short sequence motif" description="RadA KNRFG motif" evidence="11">
    <location>
        <begin position="252"/>
        <end position="256"/>
    </location>
</feature>
<evidence type="ECO:0000256" key="4">
    <source>
        <dbReference type="ARBA" id="ARBA00022771"/>
    </source>
</evidence>
<keyword evidence="2 11" id="KW-0547">Nucleotide-binding</keyword>
<keyword evidence="7 11" id="KW-0067">ATP-binding</keyword>
<dbReference type="HAMAP" id="MF_01498">
    <property type="entry name" value="RadA_bact"/>
    <property type="match status" value="1"/>
</dbReference>
<dbReference type="PANTHER" id="PTHR32472">
    <property type="entry name" value="DNA REPAIR PROTEIN RADA"/>
    <property type="match status" value="1"/>
</dbReference>
<dbReference type="Pfam" id="PF13481">
    <property type="entry name" value="AAA_25"/>
    <property type="match status" value="1"/>
</dbReference>
<dbReference type="InterPro" id="IPR004504">
    <property type="entry name" value="DNA_repair_RadA"/>
</dbReference>
<dbReference type="InterPro" id="IPR020568">
    <property type="entry name" value="Ribosomal_Su5_D2-typ_SF"/>
</dbReference>
<comment type="domain">
    <text evidence="11">The middle region has homology to RecA with ATPase motifs including the RadA KNRFG motif, while the C-terminus is homologous to Lon protease.</text>
</comment>
<keyword evidence="10 11" id="KW-0234">DNA repair</keyword>
<keyword evidence="16" id="KW-1185">Reference proteome</keyword>
<feature type="binding site" evidence="11">
    <location>
        <begin position="95"/>
        <end position="102"/>
    </location>
    <ligand>
        <name>ATP</name>
        <dbReference type="ChEBI" id="CHEBI:30616"/>
    </ligand>
</feature>
<dbReference type="SUPFAM" id="SSF54211">
    <property type="entry name" value="Ribosomal protein S5 domain 2-like"/>
    <property type="match status" value="1"/>
</dbReference>
<keyword evidence="9 11" id="KW-0238">DNA-binding</keyword>
<dbReference type="PANTHER" id="PTHR32472:SF10">
    <property type="entry name" value="DNA REPAIR PROTEIN RADA-LIKE PROTEIN"/>
    <property type="match status" value="1"/>
</dbReference>
<dbReference type="GO" id="GO:0006508">
    <property type="term" value="P:proteolysis"/>
    <property type="evidence" value="ECO:0007669"/>
    <property type="project" value="InterPro"/>
</dbReference>
<dbReference type="InterPro" id="IPR008269">
    <property type="entry name" value="Lon_proteolytic"/>
</dbReference>
<evidence type="ECO:0000256" key="10">
    <source>
        <dbReference type="ARBA" id="ARBA00023204"/>
    </source>
</evidence>
<comment type="caution">
    <text evidence="15">The sequence shown here is derived from an EMBL/GenBank/DDBJ whole genome shotgun (WGS) entry which is preliminary data.</text>
</comment>
<dbReference type="PRINTS" id="PR01874">
    <property type="entry name" value="DNAREPAIRADA"/>
</dbReference>
<dbReference type="NCBIfam" id="TIGR00416">
    <property type="entry name" value="sms"/>
    <property type="match status" value="1"/>
</dbReference>
<dbReference type="InterPro" id="IPR003593">
    <property type="entry name" value="AAA+_ATPase"/>
</dbReference>
<keyword evidence="1 11" id="KW-0479">Metal-binding</keyword>